<reference evidence="11" key="1">
    <citation type="submission" date="2016-05" db="EMBL/GenBank/DDBJ databases">
        <title>Comparative genomics of biotechnologically important yeasts.</title>
        <authorList>
            <consortium name="DOE Joint Genome Institute"/>
            <person name="Riley R."/>
            <person name="Haridas S."/>
            <person name="Wolfe K.H."/>
            <person name="Lopes M.R."/>
            <person name="Hittinger C.T."/>
            <person name="Goker M."/>
            <person name="Salamov A."/>
            <person name="Wisecaver J."/>
            <person name="Long T.M."/>
            <person name="Aerts A.L."/>
            <person name="Barry K."/>
            <person name="Choi C."/>
            <person name="Clum A."/>
            <person name="Coughlan A.Y."/>
            <person name="Deshpande S."/>
            <person name="Douglass A.P."/>
            <person name="Hanson S.J."/>
            <person name="Klenk H.-P."/>
            <person name="Labutti K."/>
            <person name="Lapidus A."/>
            <person name="Lindquist E."/>
            <person name="Lipzen A."/>
            <person name="Meier-Kolthoff J.P."/>
            <person name="Ohm R.A."/>
            <person name="Otillar R.P."/>
            <person name="Pangilinan J."/>
            <person name="Peng Y."/>
            <person name="Rokas A."/>
            <person name="Rosa C.A."/>
            <person name="Scheuner C."/>
            <person name="Sibirny A.A."/>
            <person name="Slot J.C."/>
            <person name="Stielow J.B."/>
            <person name="Sun H."/>
            <person name="Kurtzman C.P."/>
            <person name="Blackwell M."/>
            <person name="Grigoriev I.V."/>
            <person name="Jeffries T.W."/>
        </authorList>
    </citation>
    <scope>NUCLEOTIDE SEQUENCE [LARGE SCALE GENOMIC DNA]</scope>
    <source>
        <strain evidence="11">NRRL Y-12698</strain>
    </source>
</reference>
<name>A0A1E3QX95_9ASCO</name>
<dbReference type="STRING" id="984486.A0A1E3QX95"/>
<evidence type="ECO:0000313" key="10">
    <source>
        <dbReference type="EMBL" id="ODQ82303.1"/>
    </source>
</evidence>
<proteinExistence type="inferred from homology"/>
<comment type="cofactor">
    <cofactor evidence="1">
        <name>FAD</name>
        <dbReference type="ChEBI" id="CHEBI:57692"/>
    </cofactor>
</comment>
<dbReference type="Proteomes" id="UP000094336">
    <property type="component" value="Unassembled WGS sequence"/>
</dbReference>
<dbReference type="Pfam" id="PF02219">
    <property type="entry name" value="MTHFR"/>
    <property type="match status" value="1"/>
</dbReference>
<dbReference type="GeneID" id="30150409"/>
<keyword evidence="4" id="KW-0285">Flavoprotein</keyword>
<evidence type="ECO:0000256" key="7">
    <source>
        <dbReference type="RuleBase" id="RU004254"/>
    </source>
</evidence>
<dbReference type="CDD" id="cd00537">
    <property type="entry name" value="MTHFR"/>
    <property type="match status" value="1"/>
</dbReference>
<evidence type="ECO:0000256" key="3">
    <source>
        <dbReference type="ARBA" id="ARBA00006743"/>
    </source>
</evidence>
<evidence type="ECO:0000313" key="11">
    <source>
        <dbReference type="Proteomes" id="UP000094336"/>
    </source>
</evidence>
<dbReference type="InterPro" id="IPR053806">
    <property type="entry name" value="MTHFR_C"/>
</dbReference>
<evidence type="ECO:0000256" key="8">
    <source>
        <dbReference type="SAM" id="MobiDB-lite"/>
    </source>
</evidence>
<dbReference type="GO" id="GO:0035999">
    <property type="term" value="P:tetrahydrofolate interconversion"/>
    <property type="evidence" value="ECO:0007669"/>
    <property type="project" value="UniProtKB-UniPathway"/>
</dbReference>
<dbReference type="UniPathway" id="UPA00193"/>
<keyword evidence="6" id="KW-0560">Oxidoreductase</keyword>
<dbReference type="GO" id="GO:0004489">
    <property type="term" value="F:methylenetetrahydrofolate reductase [NAD(P)H] activity"/>
    <property type="evidence" value="ECO:0007669"/>
    <property type="project" value="EnsemblFungi"/>
</dbReference>
<keyword evidence="5" id="KW-0274">FAD</keyword>
<keyword evidence="11" id="KW-1185">Reference proteome</keyword>
<dbReference type="Pfam" id="PF21895">
    <property type="entry name" value="MTHFR_C"/>
    <property type="match status" value="1"/>
</dbReference>
<dbReference type="PANTHER" id="PTHR45754">
    <property type="entry name" value="METHYLENETETRAHYDROFOLATE REDUCTASE"/>
    <property type="match status" value="1"/>
</dbReference>
<dbReference type="GO" id="GO:0005829">
    <property type="term" value="C:cytosol"/>
    <property type="evidence" value="ECO:0007669"/>
    <property type="project" value="TreeGrafter"/>
</dbReference>
<dbReference type="RefSeq" id="XP_018987631.1">
    <property type="nucleotide sequence ID" value="XM_019132556.1"/>
</dbReference>
<organism evidence="10 11">
    <name type="scientific">Babjeviella inositovora NRRL Y-12698</name>
    <dbReference type="NCBI Taxonomy" id="984486"/>
    <lineage>
        <taxon>Eukaryota</taxon>
        <taxon>Fungi</taxon>
        <taxon>Dikarya</taxon>
        <taxon>Ascomycota</taxon>
        <taxon>Saccharomycotina</taxon>
        <taxon>Pichiomycetes</taxon>
        <taxon>Serinales incertae sedis</taxon>
        <taxon>Babjeviella</taxon>
    </lineage>
</organism>
<evidence type="ECO:0000256" key="5">
    <source>
        <dbReference type="ARBA" id="ARBA00022827"/>
    </source>
</evidence>
<evidence type="ECO:0000256" key="4">
    <source>
        <dbReference type="ARBA" id="ARBA00022630"/>
    </source>
</evidence>
<dbReference type="GO" id="GO:0071949">
    <property type="term" value="F:FAD binding"/>
    <property type="evidence" value="ECO:0007669"/>
    <property type="project" value="TreeGrafter"/>
</dbReference>
<dbReference type="InterPro" id="IPR029041">
    <property type="entry name" value="FAD-linked_oxidoreductase-like"/>
</dbReference>
<feature type="region of interest" description="Disordered" evidence="8">
    <location>
        <begin position="302"/>
        <end position="326"/>
    </location>
</feature>
<dbReference type="OrthoDB" id="16284at2759"/>
<dbReference type="GO" id="GO:0009086">
    <property type="term" value="P:methionine biosynthetic process"/>
    <property type="evidence" value="ECO:0007669"/>
    <property type="project" value="TreeGrafter"/>
</dbReference>
<evidence type="ECO:0000259" key="9">
    <source>
        <dbReference type="Pfam" id="PF21895"/>
    </source>
</evidence>
<evidence type="ECO:0000256" key="2">
    <source>
        <dbReference type="ARBA" id="ARBA00004777"/>
    </source>
</evidence>
<gene>
    <name evidence="10" type="ORF">BABINDRAFT_70456</name>
</gene>
<dbReference type="EMBL" id="KV454426">
    <property type="protein sequence ID" value="ODQ82303.1"/>
    <property type="molecule type" value="Genomic_DNA"/>
</dbReference>
<comment type="pathway">
    <text evidence="2 7">One-carbon metabolism; tetrahydrofolate interconversion.</text>
</comment>
<sequence length="592" mass="65938">MSVLNPLFVTVTWGAGGSTSAKTLDLVAMCQRELGFTTCMHLTCTNTTRATIDDALARAKAAGVRNILALRGDPPRGEELGWDNSLSDFQYAVDLVRYIKKQHGDFFCIGVAAYPEGHVEGSDSSGQSPAKDMPFLVEKIKAGADFVITQMIYDVEKFLAFEHTIRENDDIKDVIVLPGLMPINNFSVFHRASKLSHASIPTSILAQFPPEIQADDNLVKQVGVDVMCDVIQQMYTRTDKRVRGFHFYTLNLEKSLAQIVEKSPLLQRIFDTASFNETLHVDGSSDLNKLVREKRSDSGSFKNTVVFDDAPNARPGSHKPSSSYHQRVLTISSGQGTLGRDATWDDFPNGRFGDSRSPAYGEIDGYGPSLKVSVEAAVALWGRPENPKDLAKIFVDFLTNKISNLPWAASADGGLNPETALIQEHLIELNERGWFSLASQPATDCTKSQDKIFGWGPRGGYVYQKSFVELFITKAEWECTLKPKLEQDEMASYYVADNGSFFESNLPPKSVNAVTWGVFPDREIAQTTIVEEESFKAWKSEAFSLWQEWARCYLPGSRSNTLLASVLEDYYLVSIVHHDYKNETALWDLLLL</sequence>
<evidence type="ECO:0000256" key="1">
    <source>
        <dbReference type="ARBA" id="ARBA00001974"/>
    </source>
</evidence>
<evidence type="ECO:0000256" key="6">
    <source>
        <dbReference type="ARBA" id="ARBA00023002"/>
    </source>
</evidence>
<dbReference type="AlphaFoldDB" id="A0A1E3QX95"/>
<protein>
    <recommendedName>
        <fullName evidence="9">MTHFR SAM-binding regulatory domain-containing protein</fullName>
    </recommendedName>
</protein>
<dbReference type="InterPro" id="IPR003171">
    <property type="entry name" value="Mehydrof_redctse-like"/>
</dbReference>
<comment type="similarity">
    <text evidence="3">Belongs to the methylenetetrahydrofolate reductase family.</text>
</comment>
<dbReference type="PANTHER" id="PTHR45754:SF1">
    <property type="entry name" value="METHYLENETETRAHYDROFOLATE REDUCTASE 1"/>
    <property type="match status" value="1"/>
</dbReference>
<dbReference type="Gene3D" id="3.20.20.220">
    <property type="match status" value="1"/>
</dbReference>
<feature type="domain" description="MTHFR SAM-binding regulatory" evidence="9">
    <location>
        <begin position="336"/>
        <end position="589"/>
    </location>
</feature>
<accession>A0A1E3QX95</accession>
<dbReference type="SUPFAM" id="SSF51730">
    <property type="entry name" value="FAD-linked oxidoreductase"/>
    <property type="match status" value="1"/>
</dbReference>